<evidence type="ECO:0000313" key="2">
    <source>
        <dbReference type="EMBL" id="MBB6467999.1"/>
    </source>
</evidence>
<sequence length="149" mass="16955">MITIPKKGSPERARLIAEHRACIDSMKGVPGCTILRCATPGDTTHVSGGIHEDLLLNRVLLRMRAAMPRSGRRKLVVICTEPDKSWRIGRLSGVRGVPPEFVNDTVYDNEQDPQHDIFLMRLDELDETDGMPEHFHEGWKRRDDNWTVT</sequence>
<feature type="domain" description="N,N-dimethylformamidase alpha subunit" evidence="1">
    <location>
        <begin position="55"/>
        <end position="126"/>
    </location>
</feature>
<dbReference type="AlphaFoldDB" id="A0A8E1WHI0"/>
<accession>A0A8E1WHI0</accession>
<dbReference type="Proteomes" id="UP000532373">
    <property type="component" value="Unassembled WGS sequence"/>
</dbReference>
<protein>
    <recommendedName>
        <fullName evidence="1">N,N-dimethylformamidase alpha subunit domain-containing protein</fullName>
    </recommendedName>
</protein>
<organism evidence="2 3">
    <name type="scientific">Aminobacter carboxidus</name>
    <dbReference type="NCBI Taxonomy" id="376165"/>
    <lineage>
        <taxon>Bacteria</taxon>
        <taxon>Pseudomonadati</taxon>
        <taxon>Pseudomonadota</taxon>
        <taxon>Alphaproteobacteria</taxon>
        <taxon>Hyphomicrobiales</taxon>
        <taxon>Phyllobacteriaceae</taxon>
        <taxon>Aminobacter</taxon>
    </lineage>
</organism>
<dbReference type="Pfam" id="PF26354">
    <property type="entry name" value="DMF_alpha"/>
    <property type="match status" value="1"/>
</dbReference>
<gene>
    <name evidence="2" type="ORF">HNQ96_003882</name>
</gene>
<evidence type="ECO:0000313" key="3">
    <source>
        <dbReference type="Proteomes" id="UP000532373"/>
    </source>
</evidence>
<dbReference type="RefSeq" id="WP_184770352.1">
    <property type="nucleotide sequence ID" value="NZ_JACHGI010000007.1"/>
</dbReference>
<proteinExistence type="predicted"/>
<name>A0A8E1WHI0_9HYPH</name>
<evidence type="ECO:0000259" key="1">
    <source>
        <dbReference type="Pfam" id="PF26354"/>
    </source>
</evidence>
<comment type="caution">
    <text evidence="2">The sequence shown here is derived from an EMBL/GenBank/DDBJ whole genome shotgun (WGS) entry which is preliminary data.</text>
</comment>
<dbReference type="EMBL" id="JACHGI010000007">
    <property type="protein sequence ID" value="MBB6467999.1"/>
    <property type="molecule type" value="Genomic_DNA"/>
</dbReference>
<reference evidence="2 3" key="1">
    <citation type="submission" date="2020-08" db="EMBL/GenBank/DDBJ databases">
        <title>Genomic Encyclopedia of Type Strains, Phase IV (KMG-IV): sequencing the most valuable type-strain genomes for metagenomic binning, comparative biology and taxonomic classification.</title>
        <authorList>
            <person name="Goeker M."/>
        </authorList>
    </citation>
    <scope>NUCLEOTIDE SEQUENCE [LARGE SCALE GENOMIC DNA]</scope>
    <source>
        <strain evidence="2 3">DSM 17454</strain>
    </source>
</reference>
<dbReference type="InterPro" id="IPR058713">
    <property type="entry name" value="DMF_alpha_dom"/>
</dbReference>